<feature type="compositionally biased region" description="Polar residues" evidence="1">
    <location>
        <begin position="201"/>
        <end position="217"/>
    </location>
</feature>
<dbReference type="GO" id="GO:0016579">
    <property type="term" value="P:protein deubiquitination"/>
    <property type="evidence" value="ECO:0007669"/>
    <property type="project" value="TreeGrafter"/>
</dbReference>
<name>A0A8J5LI26_ZINOF</name>
<reference evidence="3 4" key="1">
    <citation type="submission" date="2020-08" db="EMBL/GenBank/DDBJ databases">
        <title>Plant Genome Project.</title>
        <authorList>
            <person name="Zhang R.-G."/>
        </authorList>
    </citation>
    <scope>NUCLEOTIDE SEQUENCE [LARGE SCALE GENOMIC DNA]</scope>
    <source>
        <tissue evidence="3">Rhizome</tissue>
    </source>
</reference>
<protein>
    <recommendedName>
        <fullName evidence="2">PPPDE domain-containing protein</fullName>
    </recommendedName>
</protein>
<proteinExistence type="predicted"/>
<evidence type="ECO:0000259" key="2">
    <source>
        <dbReference type="PROSITE" id="PS51858"/>
    </source>
</evidence>
<feature type="domain" description="PPPDE" evidence="2">
    <location>
        <begin position="28"/>
        <end position="165"/>
    </location>
</feature>
<keyword evidence="4" id="KW-1185">Reference proteome</keyword>
<accession>A0A8J5LI26</accession>
<dbReference type="GO" id="GO:0101005">
    <property type="term" value="F:deubiquitinase activity"/>
    <property type="evidence" value="ECO:0007669"/>
    <property type="project" value="TreeGrafter"/>
</dbReference>
<dbReference type="PROSITE" id="PS51858">
    <property type="entry name" value="PPPDE"/>
    <property type="match status" value="1"/>
</dbReference>
<sequence length="241" mass="26631">MIVFPPSRLLRTMFTRRGSREWRPAASTPVFLNVYDLSPINGYAYWLGLGAYHSGVQVHGVEYAYGAHEHAATGIFEGEPRRCPGFVFRKAILIGRTDMGPREVRALVEGMAAEYSGSAYNLISKNCNHFCDDACFRLTGKSIPKWVNRLAKIGFLCKCVLPTRVAEVRRHGAYDEHGVLQADKWRPRSNSARFPPAITATPRSNISQPTVTISSLSEGRRKLRRSASLSSAVGESSSLAA</sequence>
<dbReference type="AlphaFoldDB" id="A0A8J5LI26"/>
<gene>
    <name evidence="3" type="ORF">ZIOFF_026586</name>
</gene>
<comment type="caution">
    <text evidence="3">The sequence shown here is derived from an EMBL/GenBank/DDBJ whole genome shotgun (WGS) entry which is preliminary data.</text>
</comment>
<dbReference type="SMART" id="SM01179">
    <property type="entry name" value="DUF862"/>
    <property type="match status" value="1"/>
</dbReference>
<dbReference type="EMBL" id="JACMSC010000007">
    <property type="protein sequence ID" value="KAG6516137.1"/>
    <property type="molecule type" value="Genomic_DNA"/>
</dbReference>
<dbReference type="PANTHER" id="PTHR12378">
    <property type="entry name" value="DESUMOYLATING ISOPEPTIDASE"/>
    <property type="match status" value="1"/>
</dbReference>
<dbReference type="Proteomes" id="UP000734854">
    <property type="component" value="Unassembled WGS sequence"/>
</dbReference>
<dbReference type="OrthoDB" id="412286at2759"/>
<evidence type="ECO:0000313" key="4">
    <source>
        <dbReference type="Proteomes" id="UP000734854"/>
    </source>
</evidence>
<dbReference type="InterPro" id="IPR008580">
    <property type="entry name" value="PPPDE_dom"/>
</dbReference>
<feature type="region of interest" description="Disordered" evidence="1">
    <location>
        <begin position="194"/>
        <end position="219"/>
    </location>
</feature>
<dbReference type="Pfam" id="PF05903">
    <property type="entry name" value="Peptidase_C97"/>
    <property type="match status" value="1"/>
</dbReference>
<organism evidence="3 4">
    <name type="scientific">Zingiber officinale</name>
    <name type="common">Ginger</name>
    <name type="synonym">Amomum zingiber</name>
    <dbReference type="NCBI Taxonomy" id="94328"/>
    <lineage>
        <taxon>Eukaryota</taxon>
        <taxon>Viridiplantae</taxon>
        <taxon>Streptophyta</taxon>
        <taxon>Embryophyta</taxon>
        <taxon>Tracheophyta</taxon>
        <taxon>Spermatophyta</taxon>
        <taxon>Magnoliopsida</taxon>
        <taxon>Liliopsida</taxon>
        <taxon>Zingiberales</taxon>
        <taxon>Zingiberaceae</taxon>
        <taxon>Zingiber</taxon>
    </lineage>
</organism>
<evidence type="ECO:0000256" key="1">
    <source>
        <dbReference type="SAM" id="MobiDB-lite"/>
    </source>
</evidence>
<dbReference type="PANTHER" id="PTHR12378:SF17">
    <property type="entry name" value="OS06G0182100 PROTEIN"/>
    <property type="match status" value="1"/>
</dbReference>
<evidence type="ECO:0000313" key="3">
    <source>
        <dbReference type="EMBL" id="KAG6516137.1"/>
    </source>
</evidence>